<keyword evidence="1" id="KW-1133">Transmembrane helix</keyword>
<name>A0A634EZL1_SALER</name>
<organism evidence="2">
    <name type="scientific">Salmonella enterica</name>
    <name type="common">Salmonella choleraesuis</name>
    <dbReference type="NCBI Taxonomy" id="28901"/>
    <lineage>
        <taxon>Bacteria</taxon>
        <taxon>Pseudomonadati</taxon>
        <taxon>Pseudomonadota</taxon>
        <taxon>Gammaproteobacteria</taxon>
        <taxon>Enterobacterales</taxon>
        <taxon>Enterobacteriaceae</taxon>
        <taxon>Salmonella</taxon>
    </lineage>
</organism>
<reference evidence="2" key="1">
    <citation type="submission" date="2018-07" db="EMBL/GenBank/DDBJ databases">
        <authorList>
            <consortium name="PulseNet: The National Subtyping Network for Foodborne Disease Surveillance"/>
            <person name="Tarr C.L."/>
            <person name="Trees E."/>
            <person name="Katz L.S."/>
            <person name="Carleton-Romer H.A."/>
            <person name="Stroika S."/>
            <person name="Kucerova Z."/>
            <person name="Roache K.F."/>
            <person name="Sabol A.L."/>
            <person name="Besser J."/>
            <person name="Gerner-Smidt P."/>
        </authorList>
    </citation>
    <scope>NUCLEOTIDE SEQUENCE</scope>
    <source>
        <strain evidence="2">2014K-0489</strain>
    </source>
</reference>
<dbReference type="AlphaFoldDB" id="A0A634EZL1"/>
<sequence>MMGYFNGAIIRYSLQIPFLLDASIIVLAYFYGITGKKKALINRATLSMFYLMREKRSFKDSLIVGWVNI</sequence>
<evidence type="ECO:0000313" key="2">
    <source>
        <dbReference type="EMBL" id="EDH4582636.1"/>
    </source>
</evidence>
<dbReference type="EMBL" id="AAMHSF010000001">
    <property type="protein sequence ID" value="EDH4582636.1"/>
    <property type="molecule type" value="Genomic_DNA"/>
</dbReference>
<feature type="transmembrane region" description="Helical" evidence="1">
    <location>
        <begin position="12"/>
        <end position="33"/>
    </location>
</feature>
<gene>
    <name evidence="2" type="ORF">CBX91_00065</name>
</gene>
<comment type="caution">
    <text evidence="2">The sequence shown here is derived from an EMBL/GenBank/DDBJ whole genome shotgun (WGS) entry which is preliminary data.</text>
</comment>
<proteinExistence type="predicted"/>
<evidence type="ECO:0000256" key="1">
    <source>
        <dbReference type="SAM" id="Phobius"/>
    </source>
</evidence>
<protein>
    <submittedName>
        <fullName evidence="2">Uncharacterized protein</fullName>
    </submittedName>
</protein>
<accession>A0A634EZL1</accession>
<keyword evidence="1" id="KW-0812">Transmembrane</keyword>
<keyword evidence="1" id="KW-0472">Membrane</keyword>